<evidence type="ECO:0000256" key="5">
    <source>
        <dbReference type="SAM" id="Phobius"/>
    </source>
</evidence>
<evidence type="ECO:0000256" key="1">
    <source>
        <dbReference type="ARBA" id="ARBA00004141"/>
    </source>
</evidence>
<dbReference type="EMBL" id="BAABKM010000002">
    <property type="protein sequence ID" value="GAA4697815.1"/>
    <property type="molecule type" value="Genomic_DNA"/>
</dbReference>
<feature type="transmembrane region" description="Helical" evidence="5">
    <location>
        <begin position="271"/>
        <end position="290"/>
    </location>
</feature>
<dbReference type="InterPro" id="IPR052185">
    <property type="entry name" value="IPC_Synthase-Related"/>
</dbReference>
<gene>
    <name evidence="7" type="ORF">GCM10023349_12080</name>
</gene>
<dbReference type="RefSeq" id="WP_345520267.1">
    <property type="nucleotide sequence ID" value="NZ_BAABKM010000002.1"/>
</dbReference>
<dbReference type="Gene3D" id="1.20.144.10">
    <property type="entry name" value="Phosphatidic acid phosphatase type 2/haloperoxidase"/>
    <property type="match status" value="1"/>
</dbReference>
<feature type="domain" description="Inositolphosphotransferase Aur1/Ipt1" evidence="6">
    <location>
        <begin position="119"/>
        <end position="284"/>
    </location>
</feature>
<evidence type="ECO:0000256" key="4">
    <source>
        <dbReference type="ARBA" id="ARBA00023136"/>
    </source>
</evidence>
<dbReference type="InterPro" id="IPR026841">
    <property type="entry name" value="Aur1/Ipt1"/>
</dbReference>
<dbReference type="PANTHER" id="PTHR31310:SF7">
    <property type="entry name" value="PA-PHOSPHATASE RELATED-FAMILY PROTEIN DDB_G0268928"/>
    <property type="match status" value="1"/>
</dbReference>
<dbReference type="CDD" id="cd03386">
    <property type="entry name" value="PAP2_Aur1_like"/>
    <property type="match status" value="1"/>
</dbReference>
<comment type="caution">
    <text evidence="7">The sequence shown here is derived from an EMBL/GenBank/DDBJ whole genome shotgun (WGS) entry which is preliminary data.</text>
</comment>
<keyword evidence="4 5" id="KW-0472">Membrane</keyword>
<evidence type="ECO:0000256" key="2">
    <source>
        <dbReference type="ARBA" id="ARBA00022692"/>
    </source>
</evidence>
<feature type="transmembrane region" description="Helical" evidence="5">
    <location>
        <begin position="221"/>
        <end position="240"/>
    </location>
</feature>
<evidence type="ECO:0000313" key="7">
    <source>
        <dbReference type="EMBL" id="GAA4697815.1"/>
    </source>
</evidence>
<evidence type="ECO:0000256" key="3">
    <source>
        <dbReference type="ARBA" id="ARBA00022989"/>
    </source>
</evidence>
<comment type="subcellular location">
    <subcellularLocation>
        <location evidence="1">Membrane</location>
        <topology evidence="1">Multi-pass membrane protein</topology>
    </subcellularLocation>
</comment>
<keyword evidence="2 5" id="KW-0812">Transmembrane</keyword>
<feature type="transmembrane region" description="Helical" evidence="5">
    <location>
        <begin position="247"/>
        <end position="265"/>
    </location>
</feature>
<evidence type="ECO:0000259" key="6">
    <source>
        <dbReference type="Pfam" id="PF14378"/>
    </source>
</evidence>
<dbReference type="SUPFAM" id="SSF48317">
    <property type="entry name" value="Acid phosphatase/Vanadium-dependent haloperoxidase"/>
    <property type="match status" value="1"/>
</dbReference>
<name>A0ABP8X002_9ACTN</name>
<dbReference type="InterPro" id="IPR036938">
    <property type="entry name" value="PAP2/HPO_sf"/>
</dbReference>
<keyword evidence="8" id="KW-1185">Reference proteome</keyword>
<feature type="transmembrane region" description="Helical" evidence="5">
    <location>
        <begin position="157"/>
        <end position="175"/>
    </location>
</feature>
<organism evidence="7 8">
    <name type="scientific">Nocardioides conyzicola</name>
    <dbReference type="NCBI Taxonomy" id="1651781"/>
    <lineage>
        <taxon>Bacteria</taxon>
        <taxon>Bacillati</taxon>
        <taxon>Actinomycetota</taxon>
        <taxon>Actinomycetes</taxon>
        <taxon>Propionibacteriales</taxon>
        <taxon>Nocardioidaceae</taxon>
        <taxon>Nocardioides</taxon>
    </lineage>
</organism>
<evidence type="ECO:0000313" key="8">
    <source>
        <dbReference type="Proteomes" id="UP001499974"/>
    </source>
</evidence>
<keyword evidence="3 5" id="KW-1133">Transmembrane helix</keyword>
<dbReference type="Pfam" id="PF14378">
    <property type="entry name" value="PAP2_3"/>
    <property type="match status" value="1"/>
</dbReference>
<proteinExistence type="predicted"/>
<sequence>MTRTTATTAYGVLLLLWCLVVGIPNDPAGVIVWIWLGTLAWQVEERPRDPLAFWRDWWKPLLLIVVYWLGRGLADEIGIAPHYTMPIRVDEWLGGGVAPTVRLQHAWCGQPCLKTLPPHWYDVVLTTVYASHFLVALTLAGVLWVRNRDEWVRWLRRYLTLLFAGLAIYVVYPMAPPWMAARDGYLPEVHRITRRGWSQLELGGFDLHRQTMVMFGMGNQVAAMPSLHCGIACLVALYGISRLRTAYRWLLLLYPAAMALALTYFAEHYVIDAICGCLLAGLVMIGVSRWERRRASSVNH</sequence>
<feature type="transmembrane region" description="Helical" evidence="5">
    <location>
        <begin position="123"/>
        <end position="145"/>
    </location>
</feature>
<dbReference type="PANTHER" id="PTHR31310">
    <property type="match status" value="1"/>
</dbReference>
<feature type="transmembrane region" description="Helical" evidence="5">
    <location>
        <begin position="12"/>
        <end position="36"/>
    </location>
</feature>
<accession>A0ABP8X002</accession>
<dbReference type="Proteomes" id="UP001499974">
    <property type="component" value="Unassembled WGS sequence"/>
</dbReference>
<reference evidence="8" key="1">
    <citation type="journal article" date="2019" name="Int. J. Syst. Evol. Microbiol.">
        <title>The Global Catalogue of Microorganisms (GCM) 10K type strain sequencing project: providing services to taxonomists for standard genome sequencing and annotation.</title>
        <authorList>
            <consortium name="The Broad Institute Genomics Platform"/>
            <consortium name="The Broad Institute Genome Sequencing Center for Infectious Disease"/>
            <person name="Wu L."/>
            <person name="Ma J."/>
        </authorList>
    </citation>
    <scope>NUCLEOTIDE SEQUENCE [LARGE SCALE GENOMIC DNA]</scope>
    <source>
        <strain evidence="8">JCM 18531</strain>
    </source>
</reference>
<protein>
    <submittedName>
        <fullName evidence="7">Phosphatase PAP2 family protein</fullName>
    </submittedName>
</protein>